<comment type="caution">
    <text evidence="4">The sequence shown here is derived from an EMBL/GenBank/DDBJ whole genome shotgun (WGS) entry which is preliminary data.</text>
</comment>
<dbReference type="STRING" id="1798364.A3G54_03970"/>
<dbReference type="Proteomes" id="UP000178894">
    <property type="component" value="Unassembled WGS sequence"/>
</dbReference>
<evidence type="ECO:0000256" key="2">
    <source>
        <dbReference type="SAM" id="Phobius"/>
    </source>
</evidence>
<evidence type="ECO:0000313" key="4">
    <source>
        <dbReference type="EMBL" id="OGF93666.1"/>
    </source>
</evidence>
<dbReference type="InterPro" id="IPR035451">
    <property type="entry name" value="Ada-like_dom_sf"/>
</dbReference>
<keyword evidence="2" id="KW-1133">Transmembrane helix</keyword>
<accession>A0A1F5Y0S5</accession>
<keyword evidence="2" id="KW-0472">Membrane</keyword>
<evidence type="ECO:0000256" key="1">
    <source>
        <dbReference type="ARBA" id="ARBA00023159"/>
    </source>
</evidence>
<dbReference type="EMBL" id="MFIQ01000010">
    <property type="protein sequence ID" value="OGF93666.1"/>
    <property type="molecule type" value="Genomic_DNA"/>
</dbReference>
<organism evidence="4 5">
    <name type="scientific">Candidatus Giovannonibacteria bacterium RIFCSPLOWO2_12_FULL_44_15</name>
    <dbReference type="NCBI Taxonomy" id="1798364"/>
    <lineage>
        <taxon>Bacteria</taxon>
        <taxon>Candidatus Giovannoniibacteriota</taxon>
    </lineage>
</organism>
<evidence type="ECO:0000313" key="5">
    <source>
        <dbReference type="Proteomes" id="UP000178894"/>
    </source>
</evidence>
<dbReference type="InterPro" id="IPR004026">
    <property type="entry name" value="Ada_DNA_repair_Zn-bd"/>
</dbReference>
<feature type="transmembrane region" description="Helical" evidence="2">
    <location>
        <begin position="16"/>
        <end position="35"/>
    </location>
</feature>
<reference evidence="4 5" key="1">
    <citation type="journal article" date="2016" name="Nat. Commun.">
        <title>Thousands of microbial genomes shed light on interconnected biogeochemical processes in an aquifer system.</title>
        <authorList>
            <person name="Anantharaman K."/>
            <person name="Brown C.T."/>
            <person name="Hug L.A."/>
            <person name="Sharon I."/>
            <person name="Castelle C.J."/>
            <person name="Probst A.J."/>
            <person name="Thomas B.C."/>
            <person name="Singh A."/>
            <person name="Wilkins M.J."/>
            <person name="Karaoz U."/>
            <person name="Brodie E.L."/>
            <person name="Williams K.H."/>
            <person name="Hubbard S.S."/>
            <person name="Banfield J.F."/>
        </authorList>
    </citation>
    <scope>NUCLEOTIDE SEQUENCE [LARGE SCALE GENOMIC DNA]</scope>
</reference>
<keyword evidence="1" id="KW-0010">Activator</keyword>
<dbReference type="GO" id="GO:0008270">
    <property type="term" value="F:zinc ion binding"/>
    <property type="evidence" value="ECO:0007669"/>
    <property type="project" value="InterPro"/>
</dbReference>
<dbReference type="SUPFAM" id="SSF57884">
    <property type="entry name" value="Ada DNA repair protein, N-terminal domain (N-Ada 10)"/>
    <property type="match status" value="1"/>
</dbReference>
<dbReference type="AlphaFoldDB" id="A0A1F5Y0S5"/>
<feature type="domain" description="Ada DNA repair metal-binding" evidence="3">
    <location>
        <begin position="65"/>
        <end position="110"/>
    </location>
</feature>
<dbReference type="Pfam" id="PF02805">
    <property type="entry name" value="Ada_Zn_binding"/>
    <property type="match status" value="1"/>
</dbReference>
<dbReference type="GO" id="GO:0008168">
    <property type="term" value="F:methyltransferase activity"/>
    <property type="evidence" value="ECO:0007669"/>
    <property type="project" value="InterPro"/>
</dbReference>
<evidence type="ECO:0000259" key="3">
    <source>
        <dbReference type="Pfam" id="PF02805"/>
    </source>
</evidence>
<proteinExistence type="predicted"/>
<keyword evidence="2" id="KW-0812">Transmembrane</keyword>
<protein>
    <recommendedName>
        <fullName evidence="3">Ada DNA repair metal-binding domain-containing protein</fullName>
    </recommendedName>
</protein>
<gene>
    <name evidence="4" type="ORF">A3G54_03970</name>
</gene>
<dbReference type="GO" id="GO:0006355">
    <property type="term" value="P:regulation of DNA-templated transcription"/>
    <property type="evidence" value="ECO:0007669"/>
    <property type="project" value="InterPro"/>
</dbReference>
<dbReference type="GO" id="GO:0006281">
    <property type="term" value="P:DNA repair"/>
    <property type="evidence" value="ECO:0007669"/>
    <property type="project" value="InterPro"/>
</dbReference>
<dbReference type="GO" id="GO:0003677">
    <property type="term" value="F:DNA binding"/>
    <property type="evidence" value="ECO:0007669"/>
    <property type="project" value="InterPro"/>
</dbReference>
<dbReference type="Gene3D" id="3.40.10.10">
    <property type="entry name" value="DNA Methylphosphotriester Repair Domain"/>
    <property type="match status" value="1"/>
</dbReference>
<name>A0A1F5Y0S5_9BACT</name>
<sequence>MLREWLNKVKSKENDILLIFTVLAVAVIGFALGRISAIKEGQFKINVSDAKLPELDNTLQAASPFVGSKEGTVYHLLSCRGAKSIKESNKIYFGTKEEAEKAGYRPAANCPGL</sequence>